<organism evidence="4 5">
    <name type="scientific">Meganyctiphanes norvegica</name>
    <name type="common">Northern krill</name>
    <name type="synonym">Thysanopoda norvegica</name>
    <dbReference type="NCBI Taxonomy" id="48144"/>
    <lineage>
        <taxon>Eukaryota</taxon>
        <taxon>Metazoa</taxon>
        <taxon>Ecdysozoa</taxon>
        <taxon>Arthropoda</taxon>
        <taxon>Crustacea</taxon>
        <taxon>Multicrustacea</taxon>
        <taxon>Malacostraca</taxon>
        <taxon>Eumalacostraca</taxon>
        <taxon>Eucarida</taxon>
        <taxon>Euphausiacea</taxon>
        <taxon>Euphausiidae</taxon>
        <taxon>Meganyctiphanes</taxon>
    </lineage>
</organism>
<evidence type="ECO:0000259" key="3">
    <source>
        <dbReference type="Pfam" id="PF00685"/>
    </source>
</evidence>
<reference evidence="4 5" key="1">
    <citation type="submission" date="2024-05" db="EMBL/GenBank/DDBJ databases">
        <authorList>
            <person name="Wallberg A."/>
        </authorList>
    </citation>
    <scope>NUCLEOTIDE SEQUENCE [LARGE SCALE GENOMIC DNA]</scope>
</reference>
<gene>
    <name evidence="4" type="ORF">MNOR_LOCUS22241</name>
</gene>
<comment type="similarity">
    <text evidence="1">Belongs to the sulfotransferase 1 family.</text>
</comment>
<dbReference type="InterPro" id="IPR027417">
    <property type="entry name" value="P-loop_NTPase"/>
</dbReference>
<evidence type="ECO:0000313" key="5">
    <source>
        <dbReference type="Proteomes" id="UP001497623"/>
    </source>
</evidence>
<keyword evidence="2" id="KW-0808">Transferase</keyword>
<dbReference type="AlphaFoldDB" id="A0AAV2RC87"/>
<dbReference type="Pfam" id="PF00685">
    <property type="entry name" value="Sulfotransfer_1"/>
    <property type="match status" value="1"/>
</dbReference>
<evidence type="ECO:0000256" key="1">
    <source>
        <dbReference type="ARBA" id="ARBA00005771"/>
    </source>
</evidence>
<name>A0AAV2RC87_MEGNR</name>
<keyword evidence="5" id="KW-1185">Reference proteome</keyword>
<comment type="caution">
    <text evidence="4">The sequence shown here is derived from an EMBL/GenBank/DDBJ whole genome shotgun (WGS) entry which is preliminary data.</text>
</comment>
<dbReference type="GO" id="GO:0008146">
    <property type="term" value="F:sulfotransferase activity"/>
    <property type="evidence" value="ECO:0007669"/>
    <property type="project" value="InterPro"/>
</dbReference>
<dbReference type="SUPFAM" id="SSF52540">
    <property type="entry name" value="P-loop containing nucleoside triphosphate hydrolases"/>
    <property type="match status" value="1"/>
</dbReference>
<feature type="domain" description="Sulfotransferase" evidence="3">
    <location>
        <begin position="118"/>
        <end position="379"/>
    </location>
</feature>
<evidence type="ECO:0000313" key="4">
    <source>
        <dbReference type="EMBL" id="CAL4120989.1"/>
    </source>
</evidence>
<feature type="non-terminal residue" evidence="4">
    <location>
        <position position="390"/>
    </location>
</feature>
<dbReference type="InterPro" id="IPR000863">
    <property type="entry name" value="Sulfotransferase_dom"/>
</dbReference>
<accession>A0AAV2RC87</accession>
<dbReference type="EMBL" id="CAXKWB010018558">
    <property type="protein sequence ID" value="CAL4120989.1"/>
    <property type="molecule type" value="Genomic_DNA"/>
</dbReference>
<dbReference type="PANTHER" id="PTHR11783">
    <property type="entry name" value="SULFOTRANSFERASE SULT"/>
    <property type="match status" value="1"/>
</dbReference>
<proteinExistence type="inferred from homology"/>
<sequence length="390" mass="45604">MASQDTSIWKSIWSSRTRDMMSKKINRSCLRRGDIIYHQHSAEGISRLCSKRFCKKNIANDIGDVFLIIPKAVAPLSDKLRKSLTAYEDFVVVNPGAMVMPHHYQDWHQSYQDFQVQPTDVWVASYPKAGTTWTQEMVWCILNKLDFEGAKAKLMIRFPFFEWETLIPKELPEGLDANDPCAPGQQWRIINSMPSPRTIKTHLHMPLLPSSMQKDKPKIIYVTRDPRDVCTSYYYHSIKLDGYQGEFSEFVDFFLGDTLPWSPFWSNVLGYWAKRHEDNVLFIRYEEMKEDLSVVIKRVSKFLSVELNPKEIETLEAHLSFSSMSKNKAVNNESIIRVENNGKEESTKFMRKGQVGDWKNHLTKEQQNAFKEWTIKHLIGSDFPYYQDYK</sequence>
<dbReference type="Proteomes" id="UP001497623">
    <property type="component" value="Unassembled WGS sequence"/>
</dbReference>
<evidence type="ECO:0000256" key="2">
    <source>
        <dbReference type="ARBA" id="ARBA00022679"/>
    </source>
</evidence>
<protein>
    <recommendedName>
        <fullName evidence="3">Sulfotransferase domain-containing protein</fullName>
    </recommendedName>
</protein>
<dbReference type="Gene3D" id="3.40.50.300">
    <property type="entry name" value="P-loop containing nucleotide triphosphate hydrolases"/>
    <property type="match status" value="1"/>
</dbReference>